<organism evidence="6 7">
    <name type="scientific">Streptomyces litchfieldiae</name>
    <dbReference type="NCBI Taxonomy" id="3075543"/>
    <lineage>
        <taxon>Bacteria</taxon>
        <taxon>Bacillati</taxon>
        <taxon>Actinomycetota</taxon>
        <taxon>Actinomycetes</taxon>
        <taxon>Kitasatosporales</taxon>
        <taxon>Streptomycetaceae</taxon>
        <taxon>Streptomyces</taxon>
    </lineage>
</organism>
<dbReference type="Proteomes" id="UP001183246">
    <property type="component" value="Unassembled WGS sequence"/>
</dbReference>
<dbReference type="PIRSF" id="PIRSF000105">
    <property type="entry name" value="HCDH"/>
    <property type="match status" value="1"/>
</dbReference>
<comment type="similarity">
    <text evidence="2">Belongs to the 3-hydroxyacyl-CoA dehydrogenase family.</text>
</comment>
<accession>A0ABU2MP16</accession>
<evidence type="ECO:0000256" key="1">
    <source>
        <dbReference type="ARBA" id="ARBA00005086"/>
    </source>
</evidence>
<dbReference type="PANTHER" id="PTHR48075:SF9">
    <property type="entry name" value="3-HYDROXYBUTYRYL-COA DEHYDROGENASE"/>
    <property type="match status" value="1"/>
</dbReference>
<evidence type="ECO:0000313" key="7">
    <source>
        <dbReference type="Proteomes" id="UP001183246"/>
    </source>
</evidence>
<dbReference type="RefSeq" id="WP_311704335.1">
    <property type="nucleotide sequence ID" value="NZ_JAVREL010000005.1"/>
</dbReference>
<feature type="domain" description="3-hydroxyacyl-CoA dehydrogenase C-terminal" evidence="4">
    <location>
        <begin position="192"/>
        <end position="288"/>
    </location>
</feature>
<comment type="pathway">
    <text evidence="1">Lipid metabolism; butanoate metabolism.</text>
</comment>
<keyword evidence="7" id="KW-1185">Reference proteome</keyword>
<evidence type="ECO:0000259" key="5">
    <source>
        <dbReference type="Pfam" id="PF02737"/>
    </source>
</evidence>
<evidence type="ECO:0000256" key="3">
    <source>
        <dbReference type="ARBA" id="ARBA00023002"/>
    </source>
</evidence>
<proteinExistence type="inferred from homology"/>
<dbReference type="Gene3D" id="3.40.50.720">
    <property type="entry name" value="NAD(P)-binding Rossmann-like Domain"/>
    <property type="match status" value="1"/>
</dbReference>
<dbReference type="Pfam" id="PF02737">
    <property type="entry name" value="3HCDH_N"/>
    <property type="match status" value="1"/>
</dbReference>
<evidence type="ECO:0000313" key="6">
    <source>
        <dbReference type="EMBL" id="MDT0343201.1"/>
    </source>
</evidence>
<evidence type="ECO:0000259" key="4">
    <source>
        <dbReference type="Pfam" id="PF00725"/>
    </source>
</evidence>
<evidence type="ECO:0000256" key="2">
    <source>
        <dbReference type="ARBA" id="ARBA00009463"/>
    </source>
</evidence>
<protein>
    <submittedName>
        <fullName evidence="6">3-hydroxybutyryl-CoA dehydrogenase</fullName>
    </submittedName>
</protein>
<dbReference type="InterPro" id="IPR036291">
    <property type="entry name" value="NAD(P)-bd_dom_sf"/>
</dbReference>
<dbReference type="PANTHER" id="PTHR48075">
    <property type="entry name" value="3-HYDROXYACYL-COA DEHYDROGENASE FAMILY PROTEIN"/>
    <property type="match status" value="1"/>
</dbReference>
<feature type="domain" description="3-hydroxyacyl-CoA dehydrogenase NAD binding" evidence="5">
    <location>
        <begin position="10"/>
        <end position="187"/>
    </location>
</feature>
<dbReference type="NCBIfam" id="NF005875">
    <property type="entry name" value="PRK07819.1"/>
    <property type="match status" value="1"/>
</dbReference>
<keyword evidence="3" id="KW-0560">Oxidoreductase</keyword>
<dbReference type="Pfam" id="PF00725">
    <property type="entry name" value="3HCDH"/>
    <property type="match status" value="1"/>
</dbReference>
<dbReference type="InterPro" id="IPR013328">
    <property type="entry name" value="6PGD_dom2"/>
</dbReference>
<sequence>MTAPAAVDRVGIVGCGLMGSGIAEVCAKAGLDVRVAVTGEASAKRGRERIAASLGKALRRGKVTEAERDAALARISFTTDLEGLADRQLVIESIREDEAAKADLFGVLDKVLKDPEAILASNTSSIPVMRLARATNRPGQVLGAHFFSPVPILPLVEITGSLLTDAAVTARMEAFVMGTLGKEVVRSPDRAGFVVNALLVPYVISAIRMAESGFAEPAVIDRGMRSGCSHPMGPLELADMIGLDIILSVAEALYAEFREPHLAPPPLLVRMVEGNLLGRKTGQGFYAYG</sequence>
<dbReference type="SUPFAM" id="SSF51735">
    <property type="entry name" value="NAD(P)-binding Rossmann-fold domains"/>
    <property type="match status" value="1"/>
</dbReference>
<dbReference type="InterPro" id="IPR022694">
    <property type="entry name" value="3-OHacyl-CoA_DH"/>
</dbReference>
<dbReference type="Gene3D" id="1.10.1040.10">
    <property type="entry name" value="N-(1-d-carboxylethyl)-l-norvaline Dehydrogenase, domain 2"/>
    <property type="match status" value="1"/>
</dbReference>
<comment type="caution">
    <text evidence="6">The sequence shown here is derived from an EMBL/GenBank/DDBJ whole genome shotgun (WGS) entry which is preliminary data.</text>
</comment>
<dbReference type="InterPro" id="IPR006176">
    <property type="entry name" value="3-OHacyl-CoA_DH_NAD-bd"/>
</dbReference>
<reference evidence="7" key="1">
    <citation type="submission" date="2023-07" db="EMBL/GenBank/DDBJ databases">
        <title>30 novel species of actinomycetes from the DSMZ collection.</title>
        <authorList>
            <person name="Nouioui I."/>
        </authorList>
    </citation>
    <scope>NUCLEOTIDE SEQUENCE [LARGE SCALE GENOMIC DNA]</scope>
    <source>
        <strain evidence="7">DSM 44938</strain>
    </source>
</reference>
<dbReference type="InterPro" id="IPR006108">
    <property type="entry name" value="3HC_DH_C"/>
</dbReference>
<gene>
    <name evidence="6" type="ORF">RM590_11335</name>
</gene>
<name>A0ABU2MP16_9ACTN</name>
<dbReference type="EMBL" id="JAVREL010000005">
    <property type="protein sequence ID" value="MDT0343201.1"/>
    <property type="molecule type" value="Genomic_DNA"/>
</dbReference>
<dbReference type="SUPFAM" id="SSF48179">
    <property type="entry name" value="6-phosphogluconate dehydrogenase C-terminal domain-like"/>
    <property type="match status" value="1"/>
</dbReference>
<dbReference type="InterPro" id="IPR008927">
    <property type="entry name" value="6-PGluconate_DH-like_C_sf"/>
</dbReference>